<dbReference type="AlphaFoldDB" id="A0A837AXZ4"/>
<dbReference type="KEGG" id="phet:94293208"/>
<accession>A0A837AXZ4</accession>
<gene>
    <name evidence="2" type="ORF">JKF63_07190</name>
</gene>
<evidence type="ECO:0000256" key="1">
    <source>
        <dbReference type="SAM" id="MobiDB-lite"/>
    </source>
</evidence>
<sequence length="401" mass="43244">MFASPYADQDEERTQVGCTPPRVADGAARILVPDSDNDDSLGLPLSQEQPSNVYVPAARAFSKRAARCAAALLEHHDAATASSPSSPAHKQKCIQQLGRLGGAYRSLAHGKAVTIWVRYQDLNARVIRETEAFFEEHMADYLAHPHVTRKNGAPSAALKTIFSCSVQGNPPEALVGCRAPLLSSASPTYPTHATPHSGDALGEDTTHPPAGYAISRGEQCALSLLLMEDTPEEKQASSPLPTFSGLHTSKRGSPRVGLSESLRDSTSHSSFLSDTHATVPFWVYEDDSDDSVRSPPSPAAHRGGGASAAKRFRKRGRSDTTGAWPQYSKGQRGETCTARALVFDDELSSLSSPQNAATREEKVLAHRDLSALASMSATLIELQNQRAQWDMLRQQSLFTPF</sequence>
<evidence type="ECO:0000313" key="2">
    <source>
        <dbReference type="EMBL" id="KAG5511248.1"/>
    </source>
</evidence>
<evidence type="ECO:0000313" key="3">
    <source>
        <dbReference type="Proteomes" id="UP000674318"/>
    </source>
</evidence>
<comment type="caution">
    <text evidence="2">The sequence shown here is derived from an EMBL/GenBank/DDBJ whole genome shotgun (WGS) entry which is preliminary data.</text>
</comment>
<dbReference type="GeneID" id="94293208"/>
<dbReference type="Proteomes" id="UP000674318">
    <property type="component" value="Chromosome 6"/>
</dbReference>
<feature type="region of interest" description="Disordered" evidence="1">
    <location>
        <begin position="1"/>
        <end position="20"/>
    </location>
</feature>
<organism evidence="2 3">
    <name type="scientific">Porcisia hertigi</name>
    <dbReference type="NCBI Taxonomy" id="2761500"/>
    <lineage>
        <taxon>Eukaryota</taxon>
        <taxon>Discoba</taxon>
        <taxon>Euglenozoa</taxon>
        <taxon>Kinetoplastea</taxon>
        <taxon>Metakinetoplastina</taxon>
        <taxon>Trypanosomatida</taxon>
        <taxon>Trypanosomatidae</taxon>
        <taxon>Leishmaniinae</taxon>
        <taxon>Porcisia</taxon>
    </lineage>
</organism>
<proteinExistence type="predicted"/>
<reference evidence="2 3" key="1">
    <citation type="submission" date="2021-02" db="EMBL/GenBank/DDBJ databases">
        <title>Porcisia hertigi Genome sequencing and assembly.</title>
        <authorList>
            <person name="Almutairi H."/>
            <person name="Gatherer D."/>
        </authorList>
    </citation>
    <scope>NUCLEOTIDE SEQUENCE [LARGE SCALE GENOMIC DNA]</scope>
    <source>
        <strain evidence="2 3">C119</strain>
    </source>
</reference>
<feature type="region of interest" description="Disordered" evidence="1">
    <location>
        <begin position="187"/>
        <end position="210"/>
    </location>
</feature>
<dbReference type="OrthoDB" id="272917at2759"/>
<dbReference type="EMBL" id="JAFJZO010000006">
    <property type="protein sequence ID" value="KAG5511248.1"/>
    <property type="molecule type" value="Genomic_DNA"/>
</dbReference>
<feature type="compositionally biased region" description="Polar residues" evidence="1">
    <location>
        <begin position="236"/>
        <end position="247"/>
    </location>
</feature>
<feature type="region of interest" description="Disordered" evidence="1">
    <location>
        <begin position="230"/>
        <end position="271"/>
    </location>
</feature>
<name>A0A837AXZ4_9TRYP</name>
<dbReference type="RefSeq" id="XP_067759569.1">
    <property type="nucleotide sequence ID" value="XM_067903131.1"/>
</dbReference>
<protein>
    <submittedName>
        <fullName evidence="2">Uncharacterized protein</fullName>
    </submittedName>
</protein>
<feature type="region of interest" description="Disordered" evidence="1">
    <location>
        <begin position="286"/>
        <end position="331"/>
    </location>
</feature>
<keyword evidence="3" id="KW-1185">Reference proteome</keyword>